<comment type="caution">
    <text evidence="2">The sequence shown here is derived from an EMBL/GenBank/DDBJ whole genome shotgun (WGS) entry which is preliminary data.</text>
</comment>
<reference evidence="2" key="1">
    <citation type="submission" date="2022-08" db="EMBL/GenBank/DDBJ databases">
        <authorList>
            <person name="Kallberg Y."/>
            <person name="Tangrot J."/>
            <person name="Rosling A."/>
        </authorList>
    </citation>
    <scope>NUCLEOTIDE SEQUENCE</scope>
    <source>
        <strain evidence="2">Wild A</strain>
    </source>
</reference>
<evidence type="ECO:0000313" key="3">
    <source>
        <dbReference type="Proteomes" id="UP001153678"/>
    </source>
</evidence>
<protein>
    <submittedName>
        <fullName evidence="2">11535_t:CDS:1</fullName>
    </submittedName>
</protein>
<dbReference type="OrthoDB" id="2428595at2759"/>
<feature type="compositionally biased region" description="Basic and acidic residues" evidence="1">
    <location>
        <begin position="174"/>
        <end position="183"/>
    </location>
</feature>
<keyword evidence="3" id="KW-1185">Reference proteome</keyword>
<accession>A0A9W4SYQ2</accession>
<feature type="region of interest" description="Disordered" evidence="1">
    <location>
        <begin position="174"/>
        <end position="201"/>
    </location>
</feature>
<dbReference type="EMBL" id="CAMKVN010003719">
    <property type="protein sequence ID" value="CAI2185439.1"/>
    <property type="molecule type" value="Genomic_DNA"/>
</dbReference>
<dbReference type="AlphaFoldDB" id="A0A9W4SYQ2"/>
<evidence type="ECO:0000256" key="1">
    <source>
        <dbReference type="SAM" id="MobiDB-lite"/>
    </source>
</evidence>
<evidence type="ECO:0000313" key="2">
    <source>
        <dbReference type="EMBL" id="CAI2185439.1"/>
    </source>
</evidence>
<gene>
    <name evidence="2" type="ORF">FWILDA_LOCUS12077</name>
</gene>
<dbReference type="Proteomes" id="UP001153678">
    <property type="component" value="Unassembled WGS sequence"/>
</dbReference>
<organism evidence="2 3">
    <name type="scientific">Funneliformis geosporum</name>
    <dbReference type="NCBI Taxonomy" id="1117311"/>
    <lineage>
        <taxon>Eukaryota</taxon>
        <taxon>Fungi</taxon>
        <taxon>Fungi incertae sedis</taxon>
        <taxon>Mucoromycota</taxon>
        <taxon>Glomeromycotina</taxon>
        <taxon>Glomeromycetes</taxon>
        <taxon>Glomerales</taxon>
        <taxon>Glomeraceae</taxon>
        <taxon>Funneliformis</taxon>
    </lineage>
</organism>
<sequence>MSTPIFNDFFNNTNPSKWSCENVVKYYREYISQHEPLKKVLYDINIEFKRIKETDSDDSRRKTAQYIIDNWKKAIEIWPSWDTQGRLVMNARFVLISIIKVWSSWDTQGRLVMNARFVPTLICLRWLAGTRKYWTMDVKQSNQNDEIIQKHIAERNALVEEQLRDQVVRTTLEEHLTRKRPAEEASPIVTSPPNLRQREPRTPEDKVVVFSIVLMYSSQKYHLTFQMHSQIRTTSGTEMEETDSDITYSDEEPSETFLSQQSYTNTTKADSSLALAKEVEKEEKQTSKYINRDIASEALGTYQMNVLAGKKLIYNNVDVLDSARLNMKTTKKSPLCIGVINIHNSDCTKFLPDDFKHFVADQLQDPEIEAVNFANGRSISKFVVDCEEVVIQFLDKFYDVDDLGSLAKVLNENPIDMSVASNDLIFVRALFDHFFLLYKNDILLQSMSESELNMYVWTPLLRNAFLGKDDIKLSCGELASNSYNKLKEILNIGGRSAPRLDGKGLLKSLGTEILAQEDGVLNTRGKRKGDLKKLEYCTKVILTTLFFALPSEAKANIIKIETYSIQSNGLRLTISVSKYLFENTIITMDLQDIEIPRTVEGFSKLVVAVKVIFSWKARTRKNTMEFYKALKNGHKRLENGIKFSPKKIAI</sequence>
<proteinExistence type="predicted"/>
<name>A0A9W4SYQ2_9GLOM</name>